<dbReference type="InterPro" id="IPR036915">
    <property type="entry name" value="Cyclin-like_sf"/>
</dbReference>
<evidence type="ECO:0000259" key="2">
    <source>
        <dbReference type="SMART" id="SM00385"/>
    </source>
</evidence>
<comment type="similarity">
    <text evidence="1">Belongs to the cyclin family.</text>
</comment>
<accession>A0A2U1IW39</accession>
<dbReference type="SUPFAM" id="SSF47954">
    <property type="entry name" value="Cyclin-like"/>
    <property type="match status" value="1"/>
</dbReference>
<comment type="caution">
    <text evidence="3">The sequence shown here is derived from an EMBL/GenBank/DDBJ whole genome shotgun (WGS) entry which is preliminary data.</text>
</comment>
<evidence type="ECO:0000256" key="1">
    <source>
        <dbReference type="RuleBase" id="RU000383"/>
    </source>
</evidence>
<dbReference type="EMBL" id="MBFU01001024">
    <property type="protein sequence ID" value="PVZ97013.1"/>
    <property type="molecule type" value="Genomic_DNA"/>
</dbReference>
<dbReference type="SMART" id="SM00385">
    <property type="entry name" value="CYCLIN"/>
    <property type="match status" value="1"/>
</dbReference>
<gene>
    <name evidence="3" type="ORF">BB558_007062</name>
</gene>
<evidence type="ECO:0000313" key="3">
    <source>
        <dbReference type="EMBL" id="PVZ97013.1"/>
    </source>
</evidence>
<sequence>MLSLGNQKNSTFLSSQNRIPISASLLQAIIDILQKSTNSQQLPRTNTSKYSQYPDIKPFVIYLVQKSHASLTTTIHLLVYIVRLTKSFPKNVLSEGNAIYKIFISALLIACKFCNDLKPLYTKKIFYLTNNMFSIKEINRMERAFLKLLDYRLYIKQSEYQEILHQYQLGLDSYLTDEIIYPFF</sequence>
<protein>
    <recommendedName>
        <fullName evidence="2">Cyclin-like domain-containing protein</fullName>
    </recommendedName>
</protein>
<dbReference type="GO" id="GO:0019901">
    <property type="term" value="F:protein kinase binding"/>
    <property type="evidence" value="ECO:0007669"/>
    <property type="project" value="InterPro"/>
</dbReference>
<dbReference type="InterPro" id="IPR013922">
    <property type="entry name" value="Cyclin_PHO80-like"/>
</dbReference>
<reference evidence="3 4" key="1">
    <citation type="journal article" date="2018" name="MBio">
        <title>Comparative Genomics Reveals the Core Gene Toolbox for the Fungus-Insect Symbiosis.</title>
        <authorList>
            <person name="Wang Y."/>
            <person name="Stata M."/>
            <person name="Wang W."/>
            <person name="Stajich J.E."/>
            <person name="White M.M."/>
            <person name="Moncalvo J.M."/>
        </authorList>
    </citation>
    <scope>NUCLEOTIDE SEQUENCE [LARGE SCALE GENOMIC DNA]</scope>
    <source>
        <strain evidence="3 4">AUS-126-30</strain>
    </source>
</reference>
<dbReference type="Gene3D" id="1.10.472.10">
    <property type="entry name" value="Cyclin-like"/>
    <property type="match status" value="1"/>
</dbReference>
<keyword evidence="1" id="KW-0195">Cyclin</keyword>
<dbReference type="GO" id="GO:0005634">
    <property type="term" value="C:nucleus"/>
    <property type="evidence" value="ECO:0007669"/>
    <property type="project" value="TreeGrafter"/>
</dbReference>
<evidence type="ECO:0000313" key="4">
    <source>
        <dbReference type="Proteomes" id="UP000245591"/>
    </source>
</evidence>
<organism evidence="3 4">
    <name type="scientific">Smittium angustum</name>
    <dbReference type="NCBI Taxonomy" id="133377"/>
    <lineage>
        <taxon>Eukaryota</taxon>
        <taxon>Fungi</taxon>
        <taxon>Fungi incertae sedis</taxon>
        <taxon>Zoopagomycota</taxon>
        <taxon>Kickxellomycotina</taxon>
        <taxon>Harpellomycetes</taxon>
        <taxon>Harpellales</taxon>
        <taxon>Legeriomycetaceae</taxon>
        <taxon>Smittium</taxon>
    </lineage>
</organism>
<name>A0A2U1IW39_SMIAN</name>
<proteinExistence type="inferred from homology"/>
<dbReference type="Proteomes" id="UP000245591">
    <property type="component" value="Unassembled WGS sequence"/>
</dbReference>
<feature type="domain" description="Cyclin-like" evidence="2">
    <location>
        <begin position="59"/>
        <end position="147"/>
    </location>
</feature>
<dbReference type="Pfam" id="PF00134">
    <property type="entry name" value="Cyclin_N"/>
    <property type="match status" value="1"/>
</dbReference>
<dbReference type="GO" id="GO:0016538">
    <property type="term" value="F:cyclin-dependent protein serine/threonine kinase regulator activity"/>
    <property type="evidence" value="ECO:0007669"/>
    <property type="project" value="TreeGrafter"/>
</dbReference>
<dbReference type="AlphaFoldDB" id="A0A2U1IW39"/>
<dbReference type="GO" id="GO:0000307">
    <property type="term" value="C:cyclin-dependent protein kinase holoenzyme complex"/>
    <property type="evidence" value="ECO:0007669"/>
    <property type="project" value="TreeGrafter"/>
</dbReference>
<dbReference type="InterPro" id="IPR013763">
    <property type="entry name" value="Cyclin-like_dom"/>
</dbReference>
<keyword evidence="4" id="KW-1185">Reference proteome</keyword>
<dbReference type="PANTHER" id="PTHR15615:SF108">
    <property type="entry name" value="PROTEIN CNPPD1"/>
    <property type="match status" value="1"/>
</dbReference>
<dbReference type="PANTHER" id="PTHR15615">
    <property type="match status" value="1"/>
</dbReference>
<dbReference type="InterPro" id="IPR006671">
    <property type="entry name" value="Cyclin_N"/>
</dbReference>